<gene>
    <name evidence="1" type="ORF">HMPREF3196_02008</name>
</gene>
<proteinExistence type="predicted"/>
<dbReference type="AlphaFoldDB" id="A0A133KKN2"/>
<evidence type="ECO:0000313" key="1">
    <source>
        <dbReference type="EMBL" id="KWZ80082.1"/>
    </source>
</evidence>
<evidence type="ECO:0000313" key="2">
    <source>
        <dbReference type="Proteomes" id="UP000070092"/>
    </source>
</evidence>
<reference evidence="1 2" key="1">
    <citation type="submission" date="2016-01" db="EMBL/GenBank/DDBJ databases">
        <authorList>
            <person name="Oliw E.H."/>
        </authorList>
    </citation>
    <scope>NUCLEOTIDE SEQUENCE [LARGE SCALE GENOMIC DNA]</scope>
    <source>
        <strain evidence="1 2">MJR8628B</strain>
    </source>
</reference>
<comment type="caution">
    <text evidence="1">The sequence shown here is derived from an EMBL/GenBank/DDBJ whole genome shotgun (WGS) entry which is preliminary data.</text>
</comment>
<accession>A0A133KKN2</accession>
<sequence>MRQGPYEHERSYGPCLISDALRRRRTSVHESCLSLCAVG</sequence>
<protein>
    <submittedName>
        <fullName evidence="1">Uncharacterized protein</fullName>
    </submittedName>
</protein>
<dbReference type="Proteomes" id="UP000070092">
    <property type="component" value="Unassembled WGS sequence"/>
</dbReference>
<organism evidence="1 2">
    <name type="scientific">Bifidobacterium bifidum</name>
    <dbReference type="NCBI Taxonomy" id="1681"/>
    <lineage>
        <taxon>Bacteria</taxon>
        <taxon>Bacillati</taxon>
        <taxon>Actinomycetota</taxon>
        <taxon>Actinomycetes</taxon>
        <taxon>Bifidobacteriales</taxon>
        <taxon>Bifidobacteriaceae</taxon>
        <taxon>Bifidobacterium</taxon>
    </lineage>
</organism>
<name>A0A133KKN2_BIFBI</name>
<dbReference type="EMBL" id="LRPO01000054">
    <property type="protein sequence ID" value="KWZ80082.1"/>
    <property type="molecule type" value="Genomic_DNA"/>
</dbReference>
<dbReference type="PATRIC" id="fig|1681.53.peg.1955"/>